<reference evidence="1 2" key="1">
    <citation type="journal article" date="2023" name="Mol. Phylogenet. Evol.">
        <title>Genome-scale phylogeny and comparative genomics of the fungal order Sordariales.</title>
        <authorList>
            <person name="Hensen N."/>
            <person name="Bonometti L."/>
            <person name="Westerberg I."/>
            <person name="Brannstrom I.O."/>
            <person name="Guillou S."/>
            <person name="Cros-Aarteil S."/>
            <person name="Calhoun S."/>
            <person name="Haridas S."/>
            <person name="Kuo A."/>
            <person name="Mondo S."/>
            <person name="Pangilinan J."/>
            <person name="Riley R."/>
            <person name="LaButti K."/>
            <person name="Andreopoulos B."/>
            <person name="Lipzen A."/>
            <person name="Chen C."/>
            <person name="Yan M."/>
            <person name="Daum C."/>
            <person name="Ng V."/>
            <person name="Clum A."/>
            <person name="Steindorff A."/>
            <person name="Ohm R.A."/>
            <person name="Martin F."/>
            <person name="Silar P."/>
            <person name="Natvig D.O."/>
            <person name="Lalanne C."/>
            <person name="Gautier V."/>
            <person name="Ament-Velasquez S.L."/>
            <person name="Kruys A."/>
            <person name="Hutchinson M.I."/>
            <person name="Powell A.J."/>
            <person name="Barry K."/>
            <person name="Miller A.N."/>
            <person name="Grigoriev I.V."/>
            <person name="Debuchy R."/>
            <person name="Gladieux P."/>
            <person name="Hiltunen Thoren M."/>
            <person name="Johannesson H."/>
        </authorList>
    </citation>
    <scope>NUCLEOTIDE SEQUENCE [LARGE SCALE GENOMIC DNA]</scope>
    <source>
        <strain evidence="1 2">FGSC 10403</strain>
    </source>
</reference>
<dbReference type="AlphaFoldDB" id="A0AAJ0I1R5"/>
<organism evidence="1 2">
    <name type="scientific">Neurospora hispaniola</name>
    <dbReference type="NCBI Taxonomy" id="588809"/>
    <lineage>
        <taxon>Eukaryota</taxon>
        <taxon>Fungi</taxon>
        <taxon>Dikarya</taxon>
        <taxon>Ascomycota</taxon>
        <taxon>Pezizomycotina</taxon>
        <taxon>Sordariomycetes</taxon>
        <taxon>Sordariomycetidae</taxon>
        <taxon>Sordariales</taxon>
        <taxon>Sordariaceae</taxon>
        <taxon>Neurospora</taxon>
    </lineage>
</organism>
<accession>A0AAJ0I1R5</accession>
<sequence length="57" mass="6727">TSINTIFNYVAKYVLKAEKKIRSYNDITTELIPQITARNPIKQFIVKFINKLIIKRD</sequence>
<keyword evidence="2" id="KW-1185">Reference proteome</keyword>
<comment type="caution">
    <text evidence="1">The sequence shown here is derived from an EMBL/GenBank/DDBJ whole genome shotgun (WGS) entry which is preliminary data.</text>
</comment>
<dbReference type="GeneID" id="87873006"/>
<proteinExistence type="predicted"/>
<evidence type="ECO:0000313" key="1">
    <source>
        <dbReference type="EMBL" id="KAK3487407.1"/>
    </source>
</evidence>
<protein>
    <submittedName>
        <fullName evidence="1">Uncharacterized protein</fullName>
    </submittedName>
</protein>
<dbReference type="Proteomes" id="UP001285908">
    <property type="component" value="Unassembled WGS sequence"/>
</dbReference>
<name>A0AAJ0I1R5_9PEZI</name>
<gene>
    <name evidence="1" type="ORF">B0T23DRAFT_324007</name>
</gene>
<dbReference type="EMBL" id="JAULSX010000007">
    <property type="protein sequence ID" value="KAK3487407.1"/>
    <property type="molecule type" value="Genomic_DNA"/>
</dbReference>
<feature type="non-terminal residue" evidence="1">
    <location>
        <position position="1"/>
    </location>
</feature>
<evidence type="ECO:0000313" key="2">
    <source>
        <dbReference type="Proteomes" id="UP001285908"/>
    </source>
</evidence>
<dbReference type="RefSeq" id="XP_062689534.1">
    <property type="nucleotide sequence ID" value="XM_062835384.1"/>
</dbReference>